<dbReference type="Proteomes" id="UP000018727">
    <property type="component" value="Unassembled WGS sequence"/>
</dbReference>
<evidence type="ECO:0008006" key="4">
    <source>
        <dbReference type="Google" id="ProtNLM"/>
    </source>
</evidence>
<evidence type="ECO:0000313" key="3">
    <source>
        <dbReference type="Proteomes" id="UP000018727"/>
    </source>
</evidence>
<keyword evidence="3" id="KW-1185">Reference proteome</keyword>
<comment type="caution">
    <text evidence="2">The sequence shown here is derived from an EMBL/GenBank/DDBJ whole genome shotgun (WGS) entry which is preliminary data.</text>
</comment>
<dbReference type="HOGENOM" id="CLU_1080276_0_0_10"/>
<name>V8CSM5_9BACT</name>
<feature type="signal peptide" evidence="1">
    <location>
        <begin position="1"/>
        <end position="19"/>
    </location>
</feature>
<proteinExistence type="predicted"/>
<organism evidence="2 3">
    <name type="scientific">Prevotella nigrescens CC14M</name>
    <dbReference type="NCBI Taxonomy" id="1073366"/>
    <lineage>
        <taxon>Bacteria</taxon>
        <taxon>Pseudomonadati</taxon>
        <taxon>Bacteroidota</taxon>
        <taxon>Bacteroidia</taxon>
        <taxon>Bacteroidales</taxon>
        <taxon>Prevotellaceae</taxon>
        <taxon>Prevotella</taxon>
    </lineage>
</organism>
<evidence type="ECO:0000313" key="2">
    <source>
        <dbReference type="EMBL" id="ETD29731.1"/>
    </source>
</evidence>
<keyword evidence="1" id="KW-0732">Signal</keyword>
<accession>V8CSM5</accession>
<reference evidence="2 3" key="1">
    <citation type="submission" date="2013-10" db="EMBL/GenBank/DDBJ databases">
        <title>The Genome Sequence of Prevotella nigrescens CC14M.</title>
        <authorList>
            <consortium name="The Broad Institute Genomics Platform"/>
            <person name="Earl A."/>
            <person name="Allen-Vercoe E."/>
            <person name="Daigneault M."/>
            <person name="Young S.K."/>
            <person name="Zeng Q."/>
            <person name="Gargeya S."/>
            <person name="Fitzgerald M."/>
            <person name="Abouelleil A."/>
            <person name="Alvarado L."/>
            <person name="Chapman S.B."/>
            <person name="Gainer-Dewar J."/>
            <person name="Goldberg J."/>
            <person name="Griggs A."/>
            <person name="Gujja S."/>
            <person name="Hansen M."/>
            <person name="Howarth C."/>
            <person name="Imamovic A."/>
            <person name="Ireland A."/>
            <person name="Larimer J."/>
            <person name="McCowan C."/>
            <person name="Murphy C."/>
            <person name="Pearson M."/>
            <person name="Poon T.W."/>
            <person name="Priest M."/>
            <person name="Roberts A."/>
            <person name="Saif S."/>
            <person name="Shea T."/>
            <person name="Sykes S."/>
            <person name="Wortman J."/>
            <person name="Nusbaum C."/>
            <person name="Birren B."/>
        </authorList>
    </citation>
    <scope>NUCLEOTIDE SEQUENCE [LARGE SCALE GENOMIC DNA]</scope>
    <source>
        <strain evidence="2 3">CC14M</strain>
    </source>
</reference>
<protein>
    <recommendedName>
        <fullName evidence="4">Lipocalin-like domain-containing protein</fullName>
    </recommendedName>
</protein>
<feature type="chain" id="PRO_5004767968" description="Lipocalin-like domain-containing protein" evidence="1">
    <location>
        <begin position="20"/>
        <end position="259"/>
    </location>
</feature>
<evidence type="ECO:0000256" key="1">
    <source>
        <dbReference type="SAM" id="SignalP"/>
    </source>
</evidence>
<dbReference type="PATRIC" id="fig|1073366.3.peg.234"/>
<dbReference type="AlphaFoldDB" id="V8CSM5"/>
<gene>
    <name evidence="2" type="ORF">HMPREF1173_00232</name>
</gene>
<dbReference type="OrthoDB" id="1068736at2"/>
<sequence length="259" mass="28869">MKKLLFLAFTAILGMSVNAQETLLSERPEGIVKVYDRAGKGIKLQQGDDGSLEMTSLNLSEASDFEVVFMADNKTVYVKNPIVALPETFSDVTNRWVKGSIKDNKITIPHKSLIFSTKTDQGEDVSIYMGYYGIENNQAVPVNPSVDITYTINDDKITLDAPKNDKTYLLSCIAADGTWFRMSEYTGAVYTLNKEKTPNDIKKTNKENESNITNEVYYDLSGRKTSKSTKGVTIKLIKFNNGTQRCIKSINKLLVSGKN</sequence>
<dbReference type="EMBL" id="AZJH01000004">
    <property type="protein sequence ID" value="ETD29731.1"/>
    <property type="molecule type" value="Genomic_DNA"/>
</dbReference>
<dbReference type="RefSeq" id="WP_023924842.1">
    <property type="nucleotide sequence ID" value="NZ_KI669419.1"/>
</dbReference>